<dbReference type="Proteomes" id="UP000001555">
    <property type="component" value="Unassembled WGS sequence"/>
</dbReference>
<comment type="similarity">
    <text evidence="2">Belongs to the sulfatase family.</text>
</comment>
<dbReference type="Pfam" id="PF00884">
    <property type="entry name" value="Sulfatase"/>
    <property type="match status" value="1"/>
</dbReference>
<dbReference type="PANTHER" id="PTHR10342:SF273">
    <property type="entry name" value="RE14504P"/>
    <property type="match status" value="1"/>
</dbReference>
<dbReference type="InterPro" id="IPR017850">
    <property type="entry name" value="Alkaline_phosphatase_core_sf"/>
</dbReference>
<evidence type="ECO:0000313" key="8">
    <source>
        <dbReference type="Proteomes" id="UP000001555"/>
    </source>
</evidence>
<evidence type="ECO:0000313" key="7">
    <source>
        <dbReference type="EnsemblMetazoa" id="ISCW001756-PA"/>
    </source>
</evidence>
<evidence type="ECO:0000259" key="6">
    <source>
        <dbReference type="Pfam" id="PF00884"/>
    </source>
</evidence>
<dbReference type="GO" id="GO:0046872">
    <property type="term" value="F:metal ion binding"/>
    <property type="evidence" value="ECO:0007669"/>
    <property type="project" value="UniProtKB-KW"/>
</dbReference>
<dbReference type="EnsemblMetazoa" id="ISCW001756-RA">
    <property type="protein sequence ID" value="ISCW001756-PA"/>
    <property type="gene ID" value="ISCW001756"/>
</dbReference>
<dbReference type="InParanoid" id="A0A1S4KPL7"/>
<reference evidence="7" key="2">
    <citation type="submission" date="2020-05" db="UniProtKB">
        <authorList>
            <consortium name="EnsemblMetazoa"/>
        </authorList>
    </citation>
    <scope>IDENTIFICATION</scope>
    <source>
        <strain evidence="7">wikel</strain>
    </source>
</reference>
<dbReference type="VEuPathDB" id="VectorBase:ISCW001756"/>
<accession>A0A1S4KPL7</accession>
<evidence type="ECO:0000256" key="3">
    <source>
        <dbReference type="ARBA" id="ARBA00022723"/>
    </source>
</evidence>
<dbReference type="InterPro" id="IPR047115">
    <property type="entry name" value="ARSB"/>
</dbReference>
<dbReference type="VEuPathDB" id="VectorBase:ISCI001756"/>
<keyword evidence="8" id="KW-1185">Reference proteome</keyword>
<sequence>GWADASFRGNPQIPTPNLDVLASSGVILNNYYVQHLCTPSRGALMTGLYPIHTGGRLRCIDHTGRVFWFQLS</sequence>
<keyword evidence="5" id="KW-0325">Glycoprotein</keyword>
<keyword evidence="4" id="KW-0106">Calcium</keyword>
<dbReference type="GO" id="GO:0008484">
    <property type="term" value="F:sulfuric ester hydrolase activity"/>
    <property type="evidence" value="ECO:0007669"/>
    <property type="project" value="InterPro"/>
</dbReference>
<dbReference type="EMBL" id="ABJB010305362">
    <property type="status" value="NOT_ANNOTATED_CDS"/>
    <property type="molecule type" value="Genomic_DNA"/>
</dbReference>
<reference evidence="8" key="1">
    <citation type="submission" date="2008-03" db="EMBL/GenBank/DDBJ databases">
        <title>Annotation of Ixodes scapularis.</title>
        <authorList>
            <consortium name="Ixodes scapularis Genome Project Consortium"/>
            <person name="Caler E."/>
            <person name="Hannick L.I."/>
            <person name="Bidwell S."/>
            <person name="Joardar V."/>
            <person name="Thiagarajan M."/>
            <person name="Amedeo P."/>
            <person name="Galinsky K.J."/>
            <person name="Schobel S."/>
            <person name="Inman J."/>
            <person name="Hostetler J."/>
            <person name="Miller J."/>
            <person name="Hammond M."/>
            <person name="Megy K."/>
            <person name="Lawson D."/>
            <person name="Kodira C."/>
            <person name="Sutton G."/>
            <person name="Meyer J."/>
            <person name="Hill C.A."/>
            <person name="Birren B."/>
            <person name="Nene V."/>
            <person name="Collins F."/>
            <person name="Alarcon-Chaidez F."/>
            <person name="Wikel S."/>
            <person name="Strausberg R."/>
        </authorList>
    </citation>
    <scope>NUCLEOTIDE SEQUENCE [LARGE SCALE GENOMIC DNA]</scope>
    <source>
        <strain evidence="8">Wikel</strain>
    </source>
</reference>
<evidence type="ECO:0000256" key="1">
    <source>
        <dbReference type="ARBA" id="ARBA00001913"/>
    </source>
</evidence>
<proteinExistence type="inferred from homology"/>
<evidence type="ECO:0000256" key="5">
    <source>
        <dbReference type="ARBA" id="ARBA00023180"/>
    </source>
</evidence>
<dbReference type="Gene3D" id="3.40.720.10">
    <property type="entry name" value="Alkaline Phosphatase, subunit A"/>
    <property type="match status" value="1"/>
</dbReference>
<evidence type="ECO:0000256" key="4">
    <source>
        <dbReference type="ARBA" id="ARBA00022837"/>
    </source>
</evidence>
<evidence type="ECO:0000256" key="2">
    <source>
        <dbReference type="ARBA" id="ARBA00008779"/>
    </source>
</evidence>
<organism evidence="7 8">
    <name type="scientific">Ixodes scapularis</name>
    <name type="common">Black-legged tick</name>
    <name type="synonym">Deer tick</name>
    <dbReference type="NCBI Taxonomy" id="6945"/>
    <lineage>
        <taxon>Eukaryota</taxon>
        <taxon>Metazoa</taxon>
        <taxon>Ecdysozoa</taxon>
        <taxon>Arthropoda</taxon>
        <taxon>Chelicerata</taxon>
        <taxon>Arachnida</taxon>
        <taxon>Acari</taxon>
        <taxon>Parasitiformes</taxon>
        <taxon>Ixodida</taxon>
        <taxon>Ixodoidea</taxon>
        <taxon>Ixodidae</taxon>
        <taxon>Ixodinae</taxon>
        <taxon>Ixodes</taxon>
    </lineage>
</organism>
<dbReference type="PANTHER" id="PTHR10342">
    <property type="entry name" value="ARYLSULFATASE"/>
    <property type="match status" value="1"/>
</dbReference>
<name>A0A1S4KPL7_IXOSC</name>
<comment type="cofactor">
    <cofactor evidence="1">
        <name>Ca(2+)</name>
        <dbReference type="ChEBI" id="CHEBI:29108"/>
    </cofactor>
</comment>
<dbReference type="InterPro" id="IPR000917">
    <property type="entry name" value="Sulfatase_N"/>
</dbReference>
<keyword evidence="3" id="KW-0479">Metal-binding</keyword>
<feature type="domain" description="Sulfatase N-terminal" evidence="6">
    <location>
        <begin position="2"/>
        <end position="54"/>
    </location>
</feature>
<dbReference type="AlphaFoldDB" id="A0A1S4KPL7"/>
<protein>
    <recommendedName>
        <fullName evidence="6">Sulfatase N-terminal domain-containing protein</fullName>
    </recommendedName>
</protein>
<dbReference type="SUPFAM" id="SSF53649">
    <property type="entry name" value="Alkaline phosphatase-like"/>
    <property type="match status" value="1"/>
</dbReference>